<evidence type="ECO:0000313" key="3">
    <source>
        <dbReference type="Proteomes" id="UP001258994"/>
    </source>
</evidence>
<dbReference type="Proteomes" id="UP001258994">
    <property type="component" value="Chromosome"/>
</dbReference>
<sequence length="179" mass="20925">MILSYLLGLWVTRNARMKPSAQWCKLYSQESKYNFILQNSTLVKQVPYYLAGLMFFICFIILAYFGLHLSHQTIFLCSAVTAFFTLCLCWHLKFNTLMTRAFFISNDGILTLAANKKYLVTQGSLVFSFGCALKLTEIKPKTLNQHQENKPLNKFIFKDELNDEGYRRLCRIVLRYKKD</sequence>
<feature type="transmembrane region" description="Helical" evidence="1">
    <location>
        <begin position="73"/>
        <end position="92"/>
    </location>
</feature>
<accession>A0ABY9TSS3</accession>
<proteinExistence type="predicted"/>
<organism evidence="2 3">
    <name type="scientific">Thalassotalea psychrophila</name>
    <dbReference type="NCBI Taxonomy" id="3065647"/>
    <lineage>
        <taxon>Bacteria</taxon>
        <taxon>Pseudomonadati</taxon>
        <taxon>Pseudomonadota</taxon>
        <taxon>Gammaproteobacteria</taxon>
        <taxon>Alteromonadales</taxon>
        <taxon>Colwelliaceae</taxon>
        <taxon>Thalassotalea</taxon>
    </lineage>
</organism>
<reference evidence="3" key="1">
    <citation type="submission" date="2023-09" db="EMBL/GenBank/DDBJ databases">
        <authorList>
            <person name="Li S."/>
            <person name="Li X."/>
            <person name="Zhang C."/>
            <person name="Zhao Z."/>
        </authorList>
    </citation>
    <scope>NUCLEOTIDE SEQUENCE [LARGE SCALE GENOMIC DNA]</scope>
    <source>
        <strain evidence="3">SQ149</strain>
    </source>
</reference>
<dbReference type="RefSeq" id="WP_348390615.1">
    <property type="nucleotide sequence ID" value="NZ_CP134145.1"/>
</dbReference>
<evidence type="ECO:0000313" key="2">
    <source>
        <dbReference type="EMBL" id="WNC71481.1"/>
    </source>
</evidence>
<dbReference type="InterPro" id="IPR009883">
    <property type="entry name" value="YgfX"/>
</dbReference>
<feature type="transmembrane region" description="Helical" evidence="1">
    <location>
        <begin position="46"/>
        <end position="67"/>
    </location>
</feature>
<gene>
    <name evidence="2" type="ORF">RGQ13_15320</name>
</gene>
<keyword evidence="1" id="KW-0472">Membrane</keyword>
<dbReference type="EMBL" id="CP134145">
    <property type="protein sequence ID" value="WNC71481.1"/>
    <property type="molecule type" value="Genomic_DNA"/>
</dbReference>
<keyword evidence="3" id="KW-1185">Reference proteome</keyword>
<protein>
    <submittedName>
        <fullName evidence="2">Protein YgfX</fullName>
    </submittedName>
</protein>
<keyword evidence="1" id="KW-0812">Transmembrane</keyword>
<dbReference type="Pfam" id="PF07254">
    <property type="entry name" value="Cpta_toxin"/>
    <property type="match status" value="1"/>
</dbReference>
<name>A0ABY9TSS3_9GAMM</name>
<evidence type="ECO:0000256" key="1">
    <source>
        <dbReference type="SAM" id="Phobius"/>
    </source>
</evidence>
<keyword evidence="1" id="KW-1133">Transmembrane helix</keyword>